<protein>
    <submittedName>
        <fullName evidence="2">Uncharacterized protein</fullName>
    </submittedName>
</protein>
<dbReference type="EMBL" id="CAMGYJ010000005">
    <property type="protein sequence ID" value="CAI0411562.1"/>
    <property type="molecule type" value="Genomic_DNA"/>
</dbReference>
<dbReference type="AlphaFoldDB" id="A0AAV0JNM8"/>
<evidence type="ECO:0000313" key="2">
    <source>
        <dbReference type="EMBL" id="CAI0411562.1"/>
    </source>
</evidence>
<feature type="compositionally biased region" description="Basic and acidic residues" evidence="1">
    <location>
        <begin position="1"/>
        <end position="11"/>
    </location>
</feature>
<accession>A0AAV0JNM8</accession>
<feature type="non-terminal residue" evidence="2">
    <location>
        <position position="1"/>
    </location>
</feature>
<gene>
    <name evidence="2" type="ORF">LITE_LOCUS15223</name>
</gene>
<organism evidence="2 3">
    <name type="scientific">Linum tenue</name>
    <dbReference type="NCBI Taxonomy" id="586396"/>
    <lineage>
        <taxon>Eukaryota</taxon>
        <taxon>Viridiplantae</taxon>
        <taxon>Streptophyta</taxon>
        <taxon>Embryophyta</taxon>
        <taxon>Tracheophyta</taxon>
        <taxon>Spermatophyta</taxon>
        <taxon>Magnoliopsida</taxon>
        <taxon>eudicotyledons</taxon>
        <taxon>Gunneridae</taxon>
        <taxon>Pentapetalae</taxon>
        <taxon>rosids</taxon>
        <taxon>fabids</taxon>
        <taxon>Malpighiales</taxon>
        <taxon>Linaceae</taxon>
        <taxon>Linum</taxon>
    </lineage>
</organism>
<proteinExistence type="predicted"/>
<evidence type="ECO:0000313" key="3">
    <source>
        <dbReference type="Proteomes" id="UP001154282"/>
    </source>
</evidence>
<feature type="compositionally biased region" description="Basic and acidic residues" evidence="1">
    <location>
        <begin position="24"/>
        <end position="41"/>
    </location>
</feature>
<dbReference type="Proteomes" id="UP001154282">
    <property type="component" value="Unassembled WGS sequence"/>
</dbReference>
<evidence type="ECO:0000256" key="1">
    <source>
        <dbReference type="SAM" id="MobiDB-lite"/>
    </source>
</evidence>
<name>A0AAV0JNM8_9ROSI</name>
<comment type="caution">
    <text evidence="2">The sequence shown here is derived from an EMBL/GenBank/DDBJ whole genome shotgun (WGS) entry which is preliminary data.</text>
</comment>
<sequence>QREVERADRVSRAGGAATGGAGDGEERAQLPHPVDRPRPDLIRGCGAGVVH</sequence>
<keyword evidence="3" id="KW-1185">Reference proteome</keyword>
<feature type="region of interest" description="Disordered" evidence="1">
    <location>
        <begin position="1"/>
        <end position="51"/>
    </location>
</feature>
<reference evidence="2" key="1">
    <citation type="submission" date="2022-08" db="EMBL/GenBank/DDBJ databases">
        <authorList>
            <person name="Gutierrez-Valencia J."/>
        </authorList>
    </citation>
    <scope>NUCLEOTIDE SEQUENCE</scope>
</reference>